<evidence type="ECO:0000256" key="3">
    <source>
        <dbReference type="ARBA" id="ARBA00022553"/>
    </source>
</evidence>
<dbReference type="PANTHER" id="PTHR43065:SF42">
    <property type="entry name" value="TWO-COMPONENT SENSOR PPRA"/>
    <property type="match status" value="1"/>
</dbReference>
<dbReference type="Gene3D" id="1.10.287.130">
    <property type="match status" value="1"/>
</dbReference>
<evidence type="ECO:0000256" key="1">
    <source>
        <dbReference type="ARBA" id="ARBA00000085"/>
    </source>
</evidence>
<name>A0A7R6R3I7_9RHOO</name>
<dbReference type="PANTHER" id="PTHR43065">
    <property type="entry name" value="SENSOR HISTIDINE KINASE"/>
    <property type="match status" value="1"/>
</dbReference>
<dbReference type="SUPFAM" id="SSF55874">
    <property type="entry name" value="ATPase domain of HSP90 chaperone/DNA topoisomerase II/histidine kinase"/>
    <property type="match status" value="1"/>
</dbReference>
<dbReference type="InterPro" id="IPR004358">
    <property type="entry name" value="Sig_transdc_His_kin-like_C"/>
</dbReference>
<dbReference type="EMBL" id="AP022345">
    <property type="protein sequence ID" value="BBU69721.1"/>
    <property type="molecule type" value="Genomic_DNA"/>
</dbReference>
<evidence type="ECO:0000256" key="2">
    <source>
        <dbReference type="ARBA" id="ARBA00012438"/>
    </source>
</evidence>
<comment type="catalytic activity">
    <reaction evidence="1">
        <text>ATP + protein L-histidine = ADP + protein N-phospho-L-histidine.</text>
        <dbReference type="EC" id="2.7.13.3"/>
    </reaction>
</comment>
<evidence type="ECO:0000259" key="5">
    <source>
        <dbReference type="PROSITE" id="PS50109"/>
    </source>
</evidence>
<dbReference type="Gene3D" id="3.30.565.10">
    <property type="entry name" value="Histidine kinase-like ATPase, C-terminal domain"/>
    <property type="match status" value="1"/>
</dbReference>
<evidence type="ECO:0000313" key="7">
    <source>
        <dbReference type="EMBL" id="BBU69721.1"/>
    </source>
</evidence>
<keyword evidence="3 4" id="KW-0597">Phosphoprotein</keyword>
<dbReference type="InterPro" id="IPR036097">
    <property type="entry name" value="HisK_dim/P_sf"/>
</dbReference>
<dbReference type="SUPFAM" id="SSF52172">
    <property type="entry name" value="CheY-like"/>
    <property type="match status" value="1"/>
</dbReference>
<proteinExistence type="predicted"/>
<protein>
    <recommendedName>
        <fullName evidence="2">histidine kinase</fullName>
        <ecNumber evidence="2">2.7.13.3</ecNumber>
    </recommendedName>
</protein>
<dbReference type="InterPro" id="IPR005467">
    <property type="entry name" value="His_kinase_dom"/>
</dbReference>
<dbReference type="InterPro" id="IPR003661">
    <property type="entry name" value="HisK_dim/P_dom"/>
</dbReference>
<dbReference type="InterPro" id="IPR036890">
    <property type="entry name" value="HATPase_C_sf"/>
</dbReference>
<dbReference type="SMART" id="SM00388">
    <property type="entry name" value="HisKA"/>
    <property type="match status" value="1"/>
</dbReference>
<organism evidence="7 8">
    <name type="scientific">Fluviibacter phosphoraccumulans</name>
    <dbReference type="NCBI Taxonomy" id="1751046"/>
    <lineage>
        <taxon>Bacteria</taxon>
        <taxon>Pseudomonadati</taxon>
        <taxon>Pseudomonadota</taxon>
        <taxon>Betaproteobacteria</taxon>
        <taxon>Rhodocyclales</taxon>
        <taxon>Fluviibacteraceae</taxon>
        <taxon>Fluviibacter</taxon>
    </lineage>
</organism>
<dbReference type="PROSITE" id="PS50109">
    <property type="entry name" value="HIS_KIN"/>
    <property type="match status" value="1"/>
</dbReference>
<accession>A0A7R6R3I7</accession>
<dbReference type="SMART" id="SM00448">
    <property type="entry name" value="REC"/>
    <property type="match status" value="1"/>
</dbReference>
<dbReference type="PRINTS" id="PR00344">
    <property type="entry name" value="BCTRLSENSOR"/>
</dbReference>
<gene>
    <name evidence="7" type="ORF">ICHIAU1_20040</name>
</gene>
<dbReference type="Pfam" id="PF00512">
    <property type="entry name" value="HisKA"/>
    <property type="match status" value="1"/>
</dbReference>
<dbReference type="InterPro" id="IPR011006">
    <property type="entry name" value="CheY-like_superfamily"/>
</dbReference>
<feature type="domain" description="Response regulatory" evidence="6">
    <location>
        <begin position="255"/>
        <end position="368"/>
    </location>
</feature>
<dbReference type="SMART" id="SM00387">
    <property type="entry name" value="HATPase_c"/>
    <property type="match status" value="1"/>
</dbReference>
<dbReference type="PROSITE" id="PS50110">
    <property type="entry name" value="RESPONSE_REGULATORY"/>
    <property type="match status" value="1"/>
</dbReference>
<dbReference type="GO" id="GO:0000155">
    <property type="term" value="F:phosphorelay sensor kinase activity"/>
    <property type="evidence" value="ECO:0007669"/>
    <property type="project" value="InterPro"/>
</dbReference>
<feature type="modified residue" description="4-aspartylphosphate" evidence="4">
    <location>
        <position position="305"/>
    </location>
</feature>
<sequence length="368" mass="40117">MEAIGQLSSGIAHDFNNLLTIIIGNLNLLIDKNPTNTELIELASPALDAGKRGAQLIQRLLSFSRQQPLKPKVIDVSTLVADITPLLERSLPSRIKLAIESKGGQPLIARIDAHQLENALLNLIVNARDAISESGLIVIRTDTKILNDTEAQEFDVPAGSFISLDISDNGFGMEPDIVSRIFEPFFTTKDFGRGSGLGLSMTYGFVKQSGGGILVRSEPGQGTTITIVLPIHQDYPEEQVIGESEQPTIRREGQLVLLVEDDAAVREIVRKQLMELGHPVIESTNASEAMRLINQVADISILLTDVIMPGSQNGRELAQEAKIRKPSLHVIIMSGFEDLNKSEINRPTFTSLSKPFTKKQLAFALGKA</sequence>
<reference evidence="8" key="1">
    <citation type="submission" date="2020-01" db="EMBL/GenBank/DDBJ databases">
        <title>Phosphoaccumulans saitamaens gen. nov., sp. nov., a polyphosphate accumulating bacterium isolated from surface river water.</title>
        <authorList>
            <person name="Watanabe K."/>
            <person name="Suda W."/>
        </authorList>
    </citation>
    <scope>NUCLEOTIDE SEQUENCE [LARGE SCALE GENOMIC DNA]</scope>
    <source>
        <strain evidence="8">ICHIAU1</strain>
    </source>
</reference>
<evidence type="ECO:0000313" key="8">
    <source>
        <dbReference type="Proteomes" id="UP000463961"/>
    </source>
</evidence>
<dbReference type="InterPro" id="IPR001789">
    <property type="entry name" value="Sig_transdc_resp-reg_receiver"/>
</dbReference>
<dbReference type="AlphaFoldDB" id="A0A7R6R3I7"/>
<dbReference type="Proteomes" id="UP000463961">
    <property type="component" value="Chromosome"/>
</dbReference>
<feature type="domain" description="Histidine kinase" evidence="5">
    <location>
        <begin position="10"/>
        <end position="233"/>
    </location>
</feature>
<evidence type="ECO:0000259" key="6">
    <source>
        <dbReference type="PROSITE" id="PS50110"/>
    </source>
</evidence>
<evidence type="ECO:0000256" key="4">
    <source>
        <dbReference type="PROSITE-ProRule" id="PRU00169"/>
    </source>
</evidence>
<dbReference type="CDD" id="cd00082">
    <property type="entry name" value="HisKA"/>
    <property type="match status" value="1"/>
</dbReference>
<dbReference type="EC" id="2.7.13.3" evidence="2"/>
<dbReference type="Gene3D" id="3.40.50.2300">
    <property type="match status" value="1"/>
</dbReference>
<dbReference type="Pfam" id="PF02518">
    <property type="entry name" value="HATPase_c"/>
    <property type="match status" value="1"/>
</dbReference>
<dbReference type="SUPFAM" id="SSF47384">
    <property type="entry name" value="Homodimeric domain of signal transducing histidine kinase"/>
    <property type="match status" value="1"/>
</dbReference>
<dbReference type="Pfam" id="PF00072">
    <property type="entry name" value="Response_reg"/>
    <property type="match status" value="1"/>
</dbReference>
<keyword evidence="8" id="KW-1185">Reference proteome</keyword>
<dbReference type="InterPro" id="IPR003594">
    <property type="entry name" value="HATPase_dom"/>
</dbReference>